<dbReference type="Gene3D" id="1.25.40.390">
    <property type="match status" value="1"/>
</dbReference>
<dbReference type="Proteomes" id="UP000422221">
    <property type="component" value="Unassembled WGS sequence"/>
</dbReference>
<feature type="domain" description="RagB/SusD" evidence="6">
    <location>
        <begin position="341"/>
        <end position="496"/>
    </location>
</feature>
<evidence type="ECO:0000259" key="7">
    <source>
        <dbReference type="Pfam" id="PF14322"/>
    </source>
</evidence>
<feature type="domain" description="SusD-like N-terminal" evidence="7">
    <location>
        <begin position="82"/>
        <end position="226"/>
    </location>
</feature>
<dbReference type="InterPro" id="IPR012944">
    <property type="entry name" value="SusD_RagB_dom"/>
</dbReference>
<accession>A0A7J4XMD2</accession>
<dbReference type="RefSeq" id="WP_005927669.1">
    <property type="nucleotide sequence ID" value="NZ_CABKSE010000001.1"/>
</dbReference>
<protein>
    <submittedName>
        <fullName evidence="8">RagB/SusD family nutrient uptake outer membrane protein</fullName>
    </submittedName>
</protein>
<dbReference type="SUPFAM" id="SSF48452">
    <property type="entry name" value="TPR-like"/>
    <property type="match status" value="1"/>
</dbReference>
<dbReference type="PROSITE" id="PS51257">
    <property type="entry name" value="PROKAR_LIPOPROTEIN"/>
    <property type="match status" value="1"/>
</dbReference>
<organism evidence="8 9">
    <name type="scientific">Bacteroides salyersiae</name>
    <dbReference type="NCBI Taxonomy" id="291644"/>
    <lineage>
        <taxon>Bacteria</taxon>
        <taxon>Pseudomonadati</taxon>
        <taxon>Bacteroidota</taxon>
        <taxon>Bacteroidia</taxon>
        <taxon>Bacteroidales</taxon>
        <taxon>Bacteroidaceae</taxon>
        <taxon>Bacteroides</taxon>
    </lineage>
</organism>
<dbReference type="GeneID" id="93115177"/>
<dbReference type="InterPro" id="IPR033985">
    <property type="entry name" value="SusD-like_N"/>
</dbReference>
<dbReference type="Pfam" id="PF07980">
    <property type="entry name" value="SusD_RagB"/>
    <property type="match status" value="1"/>
</dbReference>
<keyword evidence="3" id="KW-0732">Signal</keyword>
<keyword evidence="4" id="KW-0472">Membrane</keyword>
<evidence type="ECO:0000313" key="8">
    <source>
        <dbReference type="EMBL" id="KAA3768481.1"/>
    </source>
</evidence>
<dbReference type="AlphaFoldDB" id="A0A7J4XMD2"/>
<gene>
    <name evidence="8" type="ORF">F3F73_04055</name>
</gene>
<evidence type="ECO:0000256" key="3">
    <source>
        <dbReference type="ARBA" id="ARBA00022729"/>
    </source>
</evidence>
<dbReference type="EMBL" id="VWMK01000003">
    <property type="protein sequence ID" value="KAA3768481.1"/>
    <property type="molecule type" value="Genomic_DNA"/>
</dbReference>
<dbReference type="CDD" id="cd08977">
    <property type="entry name" value="SusD"/>
    <property type="match status" value="1"/>
</dbReference>
<evidence type="ECO:0000256" key="4">
    <source>
        <dbReference type="ARBA" id="ARBA00023136"/>
    </source>
</evidence>
<sequence>MKKLIITFGISGILLTGCVDLLQEPLSFPTPENIEYTEENVTSLANGLYTSLWGGNYAYNCRTILMGLGADDVSCGSYTKRGVHWDQLHVDMASMENDFMTMWDNMYKLIQGSNQLIEGLTATSSMTEEEKKQYLGEAYFMRAFAHFNLVRWFGDVPAFTDSQCATDFLGNSTITRNSVEDIYKKLIVPDLQLAETLLPNRGRVSDAPNSTVSKWAAKACLAEVYLTMAGWPLKQTQYYADARDKAFEIIEDGGYDLVDHYEDLWKEATKSDDKEHIFALNHSTDMYSNYGKSYYITEESTSAWSDYVADSCFYERYPEDERKEFNFIDEFIINRRKVSFKNTTMRSPAINKYRDYGGVNSAQSLGITPIYRYADVLLMYAEAQNKADHGPNTFAYEQINKVRKRAMGGIDNPLTPNLDEEEFDKAVFDERGWEFFCEFKRWFQLVRTEKVWDANQFTPRIKEGIDSYGVTKDNRNVYLMPLPSEEVQSCGFTQNPR</sequence>
<comment type="subcellular location">
    <subcellularLocation>
        <location evidence="1">Cell outer membrane</location>
    </subcellularLocation>
</comment>
<reference evidence="8 9" key="1">
    <citation type="journal article" date="2019" name="Nat. Med.">
        <title>A library of human gut bacterial isolates paired with longitudinal multiomics data enables mechanistic microbiome research.</title>
        <authorList>
            <person name="Poyet M."/>
            <person name="Groussin M."/>
            <person name="Gibbons S.M."/>
            <person name="Avila-Pacheco J."/>
            <person name="Jiang X."/>
            <person name="Kearney S.M."/>
            <person name="Perrotta A.R."/>
            <person name="Berdy B."/>
            <person name="Zhao S."/>
            <person name="Lieberman T.D."/>
            <person name="Swanson P.K."/>
            <person name="Smith M."/>
            <person name="Roesemann S."/>
            <person name="Alexander J.E."/>
            <person name="Rich S.A."/>
            <person name="Livny J."/>
            <person name="Vlamakis H."/>
            <person name="Clish C."/>
            <person name="Bullock K."/>
            <person name="Deik A."/>
            <person name="Scott J."/>
            <person name="Pierce K.A."/>
            <person name="Xavier R.J."/>
            <person name="Alm E.J."/>
        </authorList>
    </citation>
    <scope>NUCLEOTIDE SEQUENCE [LARGE SCALE GENOMIC DNA]</scope>
    <source>
        <strain evidence="8 9">BIOML-A10</strain>
    </source>
</reference>
<dbReference type="InterPro" id="IPR011990">
    <property type="entry name" value="TPR-like_helical_dom_sf"/>
</dbReference>
<evidence type="ECO:0000256" key="1">
    <source>
        <dbReference type="ARBA" id="ARBA00004442"/>
    </source>
</evidence>
<dbReference type="Pfam" id="PF14322">
    <property type="entry name" value="SusD-like_3"/>
    <property type="match status" value="1"/>
</dbReference>
<evidence type="ECO:0000313" key="9">
    <source>
        <dbReference type="Proteomes" id="UP000422221"/>
    </source>
</evidence>
<name>A0A7J4XMD2_9BACE</name>
<proteinExistence type="inferred from homology"/>
<comment type="similarity">
    <text evidence="2">Belongs to the SusD family.</text>
</comment>
<evidence type="ECO:0000256" key="5">
    <source>
        <dbReference type="ARBA" id="ARBA00023237"/>
    </source>
</evidence>
<keyword evidence="5" id="KW-0998">Cell outer membrane</keyword>
<evidence type="ECO:0000256" key="2">
    <source>
        <dbReference type="ARBA" id="ARBA00006275"/>
    </source>
</evidence>
<comment type="caution">
    <text evidence="8">The sequence shown here is derived from an EMBL/GenBank/DDBJ whole genome shotgun (WGS) entry which is preliminary data.</text>
</comment>
<evidence type="ECO:0000259" key="6">
    <source>
        <dbReference type="Pfam" id="PF07980"/>
    </source>
</evidence>